<sequence length="38" mass="4516">MQHEQNLKELGYTCKCQKTLFNDNINSKFLVIEILVLF</sequence>
<proteinExistence type="predicted"/>
<name>A0A2P2R3S6_RHIMU</name>
<dbReference type="EMBL" id="GGEC01093384">
    <property type="protein sequence ID" value="MBX73868.1"/>
    <property type="molecule type" value="Transcribed_RNA"/>
</dbReference>
<evidence type="ECO:0000313" key="1">
    <source>
        <dbReference type="EMBL" id="MBX73868.1"/>
    </source>
</evidence>
<reference evidence="1" key="1">
    <citation type="submission" date="2018-02" db="EMBL/GenBank/DDBJ databases">
        <title>Rhizophora mucronata_Transcriptome.</title>
        <authorList>
            <person name="Meera S.P."/>
            <person name="Sreeshan A."/>
            <person name="Augustine A."/>
        </authorList>
    </citation>
    <scope>NUCLEOTIDE SEQUENCE</scope>
    <source>
        <tissue evidence="1">Leaf</tissue>
    </source>
</reference>
<dbReference type="AlphaFoldDB" id="A0A2P2R3S6"/>
<organism evidence="1">
    <name type="scientific">Rhizophora mucronata</name>
    <name type="common">Asiatic mangrove</name>
    <dbReference type="NCBI Taxonomy" id="61149"/>
    <lineage>
        <taxon>Eukaryota</taxon>
        <taxon>Viridiplantae</taxon>
        <taxon>Streptophyta</taxon>
        <taxon>Embryophyta</taxon>
        <taxon>Tracheophyta</taxon>
        <taxon>Spermatophyta</taxon>
        <taxon>Magnoliopsida</taxon>
        <taxon>eudicotyledons</taxon>
        <taxon>Gunneridae</taxon>
        <taxon>Pentapetalae</taxon>
        <taxon>rosids</taxon>
        <taxon>fabids</taxon>
        <taxon>Malpighiales</taxon>
        <taxon>Rhizophoraceae</taxon>
        <taxon>Rhizophora</taxon>
    </lineage>
</organism>
<accession>A0A2P2R3S6</accession>
<protein>
    <submittedName>
        <fullName evidence="1">Uncharacterized protein</fullName>
    </submittedName>
</protein>